<dbReference type="Proteomes" id="UP000286134">
    <property type="component" value="Unassembled WGS sequence"/>
</dbReference>
<dbReference type="GO" id="GO:0035336">
    <property type="term" value="P:long-chain fatty-acyl-CoA metabolic process"/>
    <property type="evidence" value="ECO:0007669"/>
    <property type="project" value="TreeGrafter"/>
</dbReference>
<dbReference type="GO" id="GO:0005783">
    <property type="term" value="C:endoplasmic reticulum"/>
    <property type="evidence" value="ECO:0007669"/>
    <property type="project" value="TreeGrafter"/>
</dbReference>
<dbReference type="Gene3D" id="3.40.50.12780">
    <property type="entry name" value="N-terminal domain of ligase-like"/>
    <property type="match status" value="1"/>
</dbReference>
<sequence length="697" mass="78168">MFIKDLQPKIAKESIPPFSVEVPDYKAVEGETIPRRYPRCIDKLINQPDENVKTMFDVLKRAAKNFGNAKALGTRKLIKTHYEIKKVKKLEHGVEKEVEKKWTYFEMSGYEYLSFYEFEELAMELGAGFRKIGLQKDDRVHIFAATSANWLAVAHGAISQSMPIVTTYDTLGEEGLFHSLKATKVKAIFLDPHLLPTLINSLKQEDVEIKYVIWNSQNEVQQENIEKIKQAREDVVIISLEELRTLGKENPVAPVRPTPEDLCCIMYTSGSTGRPKGVPIKHKAVVAAIAGVSYIVDPYVTEGDKVLTYLPLAHIFEFVFENAALYWGTTLGYGNPKTLSDLSMRNCKGDIRELKPNILIGVPAVWETIKKGILNKINESNIILRSIFYTALWAKNFILQKNLPGLKLLDLLIFNKIRQGTGGNLRLCLNGGGPISKDTQWFISMALTPLINGYGLTETTAMGAIMDPREWNNDSLGSLPGCIEVKLVDYSEAGYFVTNKPNPQGEIWIRGTSVMEGYYQDEEETKKAITPDGWFKTGDIGEWVQNGHLKIIDRKKNLVKTLNGEYIALEKLESIYRSANVVANICVYADPNRTKPVAIIVPSEPALIKLARSNNFEGVGIEDLSRNRELQDSVLKQLQKTGSDGGLKGMEIIEGIVIAEEEWTPSNGLTTSAQKINRRAIVEKYKKEIEAAYSRNG</sequence>
<dbReference type="SUPFAM" id="SSF56801">
    <property type="entry name" value="Acetyl-CoA synthetase-like"/>
    <property type="match status" value="1"/>
</dbReference>
<keyword evidence="4" id="KW-0067">ATP-binding</keyword>
<keyword evidence="2 7" id="KW-0436">Ligase</keyword>
<feature type="domain" description="AMP-dependent synthetase/ligase" evidence="6">
    <location>
        <begin position="103"/>
        <end position="519"/>
    </location>
</feature>
<organism evidence="7 8">
    <name type="scientific">Erysiphe neolycopersici</name>
    <dbReference type="NCBI Taxonomy" id="212602"/>
    <lineage>
        <taxon>Eukaryota</taxon>
        <taxon>Fungi</taxon>
        <taxon>Dikarya</taxon>
        <taxon>Ascomycota</taxon>
        <taxon>Pezizomycotina</taxon>
        <taxon>Leotiomycetes</taxon>
        <taxon>Erysiphales</taxon>
        <taxon>Erysiphaceae</taxon>
        <taxon>Erysiphe</taxon>
    </lineage>
</organism>
<accession>A0A420HWZ9</accession>
<evidence type="ECO:0000256" key="4">
    <source>
        <dbReference type="ARBA" id="ARBA00022840"/>
    </source>
</evidence>
<evidence type="ECO:0000256" key="5">
    <source>
        <dbReference type="ARBA" id="ARBA00036813"/>
    </source>
</evidence>
<dbReference type="GO" id="GO:0005811">
    <property type="term" value="C:lipid droplet"/>
    <property type="evidence" value="ECO:0007669"/>
    <property type="project" value="TreeGrafter"/>
</dbReference>
<comment type="caution">
    <text evidence="7">The sequence shown here is derived from an EMBL/GenBank/DDBJ whole genome shotgun (WGS) entry which is preliminary data.</text>
</comment>
<name>A0A420HWZ9_9PEZI</name>
<comment type="catalytic activity">
    <reaction evidence="5">
        <text>a long-chain fatty acid + ATP + CoA = a long-chain fatty acyl-CoA + AMP + diphosphate</text>
        <dbReference type="Rhea" id="RHEA:15421"/>
        <dbReference type="ChEBI" id="CHEBI:30616"/>
        <dbReference type="ChEBI" id="CHEBI:33019"/>
        <dbReference type="ChEBI" id="CHEBI:57287"/>
        <dbReference type="ChEBI" id="CHEBI:57560"/>
        <dbReference type="ChEBI" id="CHEBI:83139"/>
        <dbReference type="ChEBI" id="CHEBI:456215"/>
        <dbReference type="EC" id="6.2.1.3"/>
    </reaction>
</comment>
<comment type="similarity">
    <text evidence="1">Belongs to the ATP-dependent AMP-binding enzyme family.</text>
</comment>
<proteinExistence type="inferred from homology"/>
<dbReference type="PANTHER" id="PTHR43272:SF83">
    <property type="entry name" value="ACYL-COA SYNTHETASE LONG-CHAIN, ISOFORM J"/>
    <property type="match status" value="1"/>
</dbReference>
<gene>
    <name evidence="7" type="ORF">OnM2_037053</name>
</gene>
<dbReference type="InterPro" id="IPR042099">
    <property type="entry name" value="ANL_N_sf"/>
</dbReference>
<protein>
    <submittedName>
        <fullName evidence="7">Long-chain-fatty-acid--CoA ligase 1</fullName>
    </submittedName>
</protein>
<evidence type="ECO:0000259" key="6">
    <source>
        <dbReference type="Pfam" id="PF00501"/>
    </source>
</evidence>
<dbReference type="Pfam" id="PF00501">
    <property type="entry name" value="AMP-binding"/>
    <property type="match status" value="1"/>
</dbReference>
<dbReference type="OrthoDB" id="1700726at2759"/>
<dbReference type="InterPro" id="IPR020845">
    <property type="entry name" value="AMP-binding_CS"/>
</dbReference>
<keyword evidence="3" id="KW-0547">Nucleotide-binding</keyword>
<dbReference type="InterPro" id="IPR000873">
    <property type="entry name" value="AMP-dep_synth/lig_dom"/>
</dbReference>
<dbReference type="GO" id="GO:0005524">
    <property type="term" value="F:ATP binding"/>
    <property type="evidence" value="ECO:0007669"/>
    <property type="project" value="UniProtKB-KW"/>
</dbReference>
<evidence type="ECO:0000256" key="2">
    <source>
        <dbReference type="ARBA" id="ARBA00022598"/>
    </source>
</evidence>
<dbReference type="PROSITE" id="PS00455">
    <property type="entry name" value="AMP_BINDING"/>
    <property type="match status" value="1"/>
</dbReference>
<evidence type="ECO:0000256" key="3">
    <source>
        <dbReference type="ARBA" id="ARBA00022741"/>
    </source>
</evidence>
<evidence type="ECO:0000313" key="8">
    <source>
        <dbReference type="Proteomes" id="UP000286134"/>
    </source>
</evidence>
<evidence type="ECO:0000313" key="7">
    <source>
        <dbReference type="EMBL" id="RKF61937.1"/>
    </source>
</evidence>
<dbReference type="EMBL" id="MCFK01003749">
    <property type="protein sequence ID" value="RKF61937.1"/>
    <property type="molecule type" value="Genomic_DNA"/>
</dbReference>
<dbReference type="AlphaFoldDB" id="A0A420HWZ9"/>
<reference evidence="7 8" key="1">
    <citation type="journal article" date="2018" name="BMC Genomics">
        <title>Comparative genome analyses reveal sequence features reflecting distinct modes of host-adaptation between dicot and monocot powdery mildew.</title>
        <authorList>
            <person name="Wu Y."/>
            <person name="Ma X."/>
            <person name="Pan Z."/>
            <person name="Kale S.D."/>
            <person name="Song Y."/>
            <person name="King H."/>
            <person name="Zhang Q."/>
            <person name="Presley C."/>
            <person name="Deng X."/>
            <person name="Wei C.I."/>
            <person name="Xiao S."/>
        </authorList>
    </citation>
    <scope>NUCLEOTIDE SEQUENCE [LARGE SCALE GENOMIC DNA]</scope>
    <source>
        <strain evidence="7">UMSG2</strain>
    </source>
</reference>
<keyword evidence="8" id="KW-1185">Reference proteome</keyword>
<evidence type="ECO:0000256" key="1">
    <source>
        <dbReference type="ARBA" id="ARBA00006432"/>
    </source>
</evidence>
<dbReference type="STRING" id="212602.A0A420HWZ9"/>
<dbReference type="GO" id="GO:0005886">
    <property type="term" value="C:plasma membrane"/>
    <property type="evidence" value="ECO:0007669"/>
    <property type="project" value="TreeGrafter"/>
</dbReference>
<dbReference type="PANTHER" id="PTHR43272">
    <property type="entry name" value="LONG-CHAIN-FATTY-ACID--COA LIGASE"/>
    <property type="match status" value="1"/>
</dbReference>
<dbReference type="GO" id="GO:0004467">
    <property type="term" value="F:long-chain fatty acid-CoA ligase activity"/>
    <property type="evidence" value="ECO:0007669"/>
    <property type="project" value="UniProtKB-EC"/>
</dbReference>